<feature type="non-terminal residue" evidence="2">
    <location>
        <position position="1"/>
    </location>
</feature>
<dbReference type="EMBL" id="BARS01005701">
    <property type="protein sequence ID" value="GAF77383.1"/>
    <property type="molecule type" value="Genomic_DNA"/>
</dbReference>
<organism evidence="2">
    <name type="scientific">marine sediment metagenome</name>
    <dbReference type="NCBI Taxonomy" id="412755"/>
    <lineage>
        <taxon>unclassified sequences</taxon>
        <taxon>metagenomes</taxon>
        <taxon>ecological metagenomes</taxon>
    </lineage>
</organism>
<dbReference type="AlphaFoldDB" id="X0S8L8"/>
<name>X0S8L8_9ZZZZ</name>
<gene>
    <name evidence="2" type="ORF">S01H1_11187</name>
</gene>
<dbReference type="InterPro" id="IPR055170">
    <property type="entry name" value="GFO_IDH_MocA-like_dom"/>
</dbReference>
<accession>X0S8L8</accession>
<dbReference type="Pfam" id="PF22725">
    <property type="entry name" value="GFO_IDH_MocA_C3"/>
    <property type="match status" value="1"/>
</dbReference>
<proteinExistence type="predicted"/>
<dbReference type="SUPFAM" id="SSF55347">
    <property type="entry name" value="Glyceraldehyde-3-phosphate dehydrogenase-like, C-terminal domain"/>
    <property type="match status" value="1"/>
</dbReference>
<comment type="caution">
    <text evidence="2">The sequence shown here is derived from an EMBL/GenBank/DDBJ whole genome shotgun (WGS) entry which is preliminary data.</text>
</comment>
<reference evidence="2" key="1">
    <citation type="journal article" date="2014" name="Front. Microbiol.">
        <title>High frequency of phylogenetically diverse reductive dehalogenase-homologous genes in deep subseafloor sedimentary metagenomes.</title>
        <authorList>
            <person name="Kawai M."/>
            <person name="Futagami T."/>
            <person name="Toyoda A."/>
            <person name="Takaki Y."/>
            <person name="Nishi S."/>
            <person name="Hori S."/>
            <person name="Arai W."/>
            <person name="Tsubouchi T."/>
            <person name="Morono Y."/>
            <person name="Uchiyama I."/>
            <person name="Ito T."/>
            <person name="Fujiyama A."/>
            <person name="Inagaki F."/>
            <person name="Takami H."/>
        </authorList>
    </citation>
    <scope>NUCLEOTIDE SEQUENCE</scope>
    <source>
        <strain evidence="2">Expedition CK06-06</strain>
    </source>
</reference>
<protein>
    <recommendedName>
        <fullName evidence="1">GFO/IDH/MocA-like oxidoreductase domain-containing protein</fullName>
    </recommendedName>
</protein>
<sequence length="148" mass="16223">IVGEVCHFVDLCTYLVGETPQRVSAQALGRDPEIDDSVVALLGFPDGSVATIEYLAHASPRLPKERFEVSGAGRTADCENFKLTRITGRSNLRTVNQDKGQAAAVGVVLESVRANRPSPFSLEEIRGVSRTTFAILEAIRRRREIELE</sequence>
<dbReference type="Gene3D" id="3.30.360.10">
    <property type="entry name" value="Dihydrodipicolinate Reductase, domain 2"/>
    <property type="match status" value="1"/>
</dbReference>
<evidence type="ECO:0000259" key="1">
    <source>
        <dbReference type="Pfam" id="PF22725"/>
    </source>
</evidence>
<evidence type="ECO:0000313" key="2">
    <source>
        <dbReference type="EMBL" id="GAF77383.1"/>
    </source>
</evidence>
<feature type="domain" description="GFO/IDH/MocA-like oxidoreductase" evidence="1">
    <location>
        <begin position="6"/>
        <end position="72"/>
    </location>
</feature>